<keyword evidence="1" id="KW-0677">Repeat</keyword>
<feature type="domain" description="Rho-GAP" evidence="4">
    <location>
        <begin position="1086"/>
        <end position="1365"/>
    </location>
</feature>
<feature type="region of interest" description="Disordered" evidence="2">
    <location>
        <begin position="954"/>
        <end position="1025"/>
    </location>
</feature>
<feature type="region of interest" description="Disordered" evidence="2">
    <location>
        <begin position="1522"/>
        <end position="1558"/>
    </location>
</feature>
<dbReference type="InterPro" id="IPR000198">
    <property type="entry name" value="RhoGAP_dom"/>
</dbReference>
<dbReference type="GO" id="GO:0007165">
    <property type="term" value="P:signal transduction"/>
    <property type="evidence" value="ECO:0007669"/>
    <property type="project" value="InterPro"/>
</dbReference>
<dbReference type="Pfam" id="PF00595">
    <property type="entry name" value="PDZ"/>
    <property type="match status" value="1"/>
</dbReference>
<dbReference type="InterPro" id="IPR036034">
    <property type="entry name" value="PDZ_sf"/>
</dbReference>
<dbReference type="SMART" id="SM00228">
    <property type="entry name" value="PDZ"/>
    <property type="match status" value="1"/>
</dbReference>
<feature type="compositionally biased region" description="Polar residues" evidence="2">
    <location>
        <begin position="743"/>
        <end position="753"/>
    </location>
</feature>
<feature type="region of interest" description="Disordered" evidence="2">
    <location>
        <begin position="411"/>
        <end position="443"/>
    </location>
</feature>
<feature type="region of interest" description="Disordered" evidence="2">
    <location>
        <begin position="1416"/>
        <end position="1460"/>
    </location>
</feature>
<dbReference type="GO" id="GO:0016324">
    <property type="term" value="C:apical plasma membrane"/>
    <property type="evidence" value="ECO:0007669"/>
    <property type="project" value="TreeGrafter"/>
</dbReference>
<dbReference type="EMBL" id="CAXLJL010000168">
    <property type="protein sequence ID" value="CAL5133965.1"/>
    <property type="molecule type" value="Genomic_DNA"/>
</dbReference>
<feature type="region of interest" description="Disordered" evidence="2">
    <location>
        <begin position="640"/>
        <end position="687"/>
    </location>
</feature>
<dbReference type="Gene3D" id="2.30.42.10">
    <property type="match status" value="1"/>
</dbReference>
<dbReference type="PROSITE" id="PS50106">
    <property type="entry name" value="PDZ"/>
    <property type="match status" value="1"/>
</dbReference>
<feature type="region of interest" description="Disordered" evidence="2">
    <location>
        <begin position="94"/>
        <end position="169"/>
    </location>
</feature>
<reference evidence="5" key="1">
    <citation type="submission" date="2024-06" db="EMBL/GenBank/DDBJ databases">
        <authorList>
            <person name="Liu X."/>
            <person name="Lenzi L."/>
            <person name="Haldenby T S."/>
            <person name="Uol C."/>
        </authorList>
    </citation>
    <scope>NUCLEOTIDE SEQUENCE</scope>
</reference>
<feature type="region of interest" description="Disordered" evidence="2">
    <location>
        <begin position="906"/>
        <end position="938"/>
    </location>
</feature>
<evidence type="ECO:0000256" key="1">
    <source>
        <dbReference type="ARBA" id="ARBA00022737"/>
    </source>
</evidence>
<dbReference type="InterPro" id="IPR008936">
    <property type="entry name" value="Rho_GTPase_activation_prot"/>
</dbReference>
<dbReference type="Pfam" id="PF00620">
    <property type="entry name" value="RhoGAP"/>
    <property type="match status" value="1"/>
</dbReference>
<accession>A0AAV2TC40</accession>
<feature type="region of interest" description="Disordered" evidence="2">
    <location>
        <begin position="736"/>
        <end position="793"/>
    </location>
</feature>
<dbReference type="SUPFAM" id="SSF50156">
    <property type="entry name" value="PDZ domain-like"/>
    <property type="match status" value="1"/>
</dbReference>
<name>A0AAV2TC40_CALDB</name>
<feature type="compositionally biased region" description="Polar residues" evidence="2">
    <location>
        <begin position="423"/>
        <end position="432"/>
    </location>
</feature>
<evidence type="ECO:0000259" key="4">
    <source>
        <dbReference type="PROSITE" id="PS50238"/>
    </source>
</evidence>
<feature type="region of interest" description="Disordered" evidence="2">
    <location>
        <begin position="1038"/>
        <end position="1064"/>
    </location>
</feature>
<feature type="compositionally biased region" description="Low complexity" evidence="2">
    <location>
        <begin position="1038"/>
        <end position="1054"/>
    </location>
</feature>
<dbReference type="InterPro" id="IPR051067">
    <property type="entry name" value="NHER"/>
</dbReference>
<dbReference type="InterPro" id="IPR001478">
    <property type="entry name" value="PDZ"/>
</dbReference>
<proteinExistence type="predicted"/>
<feature type="compositionally biased region" description="Low complexity" evidence="2">
    <location>
        <begin position="1522"/>
        <end position="1532"/>
    </location>
</feature>
<feature type="domain" description="PDZ" evidence="3">
    <location>
        <begin position="6"/>
        <end position="88"/>
    </location>
</feature>
<sequence>MTETRRIVLTKGAHGYGFSLKTDARLNSNTAVIDEVEPGGAADRAGLTVGQQICSINGISLPSVSPADIADLISGTNEVLEVTILEAASEDSFKPNLGGGVESVDADNRQNDTVPSERSEQETSWLSKPIPKPRLSRRFFQPIPSHKFSRPDEQIASLNSGTSRDRDNLSARIIDDATEGVTEAAETSTMQPPNSSHSSLSDSKSKALLALAENAPEHDTTLKSEEEEKERDRPDKNISNTQLDREISSVEDTQNWIQRNGRSSILRSSLENEDILRPVRFVRKRAYASARQASHFDQFAGPMPDATWLTGLPNPGNLLNADSVASSIQLLPAVSKNSPPPASIVEPKINRLPRRRSTKGASHPTRPPQKLYERNDHNVVHSSHSTPDHALGNCDQPTDRLPAKLAATTAAGGVPLPPRHDTGPSNDSSSFPAKSGLSGAPFWSSFDNERDDDLWTRAGEAYQWIDYATREIARKHAANRQRQIGAQLENQGAMERSIRELNLGSNGLTSETTGSQKHLQPHSSPLVRPNTRSTHGPLTSMTSADSVSGGTQGTNARRPYLRNWCTAIRHHRSESNIHCDTGRSFLSRQCLCRILAVDNTDTKSRPWKPFYMSISGSEVRFLKASSAFCSSGRLAKVSKSSLKSAGKSNSVMPNSKETAGGMDSSVDSSHSYVNTTPQRKDTMTTGAAPDDAFLPKSNSSDLVSVTSSSCLILPIPGLVWRREPLPKDLPHWVPLGPLPRPPTSGTQQSSYATSDRLDPQISGLSKPEDLTLSPGPLPNSYHSTDPGCDSSSTKENMGVTASLRCYRFAHLGAGVELLFVFPDENSATACLNMCEVSGGREAAGYSVKEQMNLKLDALGLISSAPSCYDLFFIKNHPKMSTQSEKVSTPLQSSARWLFDQDITDNPALSPVNTGPIKLKDRRHRRVENQSSMKESDGLISVAESHSEMAANIRTCVPTLDSDGVKSRKKDRGPGNGSGTTSVSDTRQLSPVPGAESDVVPLSPDDKSSTTDSHRSQPSKSRGAPFLRGIKQWLNRPLAVSSGSSASNEQASPSPTSSPGLDMKLSAVFGEPPDFSEFDSPGPVFGAPLEKQIQSPDYPFVPVMLEAFILALETYGLDVPGLYRKPGRHRTISQFVCTCNLDPLNIDLLLKLDAWREMNVLCGLVKHFLRRLPVGLFSLSAWDPLASLVPADESRVDTEQLAYLLLSIRVQLKKMAKEACRTNSGSATSNELTSIWNAHKNAFTPNAPPSSSAVIPSTYTLQNSVENRSQSPPVDPVPLSPPNSRLEPPNPSGDGVDSNSVARWRWATLCYLVRHIRNVVACRSKNEVSYQCIAICFGPVFFGDSPNLPKLNGVLEQLFRHWNWLIEGLPTIGKGSTMEFAASGSLPAHDFTLSEAVDHLKQFSDSVDASSSDLVSSSGGSDIVESLDDGVGPLGRDDSPLNGKSSRSESNLESQRSTSATTTAQTYEEVCLCVRALFVRTLETVDLSELDLQMENNNSGSSSQNGPSVPSFLHRVVSAVPRSSKIGSSSLNSSHRRRLTVDTMSSRSHGPPTLLDRVTTERNRAGWLDQRGQQSQDNPSQSASLRAVLDNPDEMLEQHSPLTSQIRQTRADGVIPRPIAPSSNRTYVPDIPLSKSSSYKL</sequence>
<feature type="compositionally biased region" description="Basic and acidic residues" evidence="2">
    <location>
        <begin position="215"/>
        <end position="236"/>
    </location>
</feature>
<dbReference type="SUPFAM" id="SSF48350">
    <property type="entry name" value="GTPase activation domain, GAP"/>
    <property type="match status" value="1"/>
</dbReference>
<organism evidence="5 6">
    <name type="scientific">Calicophoron daubneyi</name>
    <name type="common">Rumen fluke</name>
    <name type="synonym">Paramphistomum daubneyi</name>
    <dbReference type="NCBI Taxonomy" id="300641"/>
    <lineage>
        <taxon>Eukaryota</taxon>
        <taxon>Metazoa</taxon>
        <taxon>Spiralia</taxon>
        <taxon>Lophotrochozoa</taxon>
        <taxon>Platyhelminthes</taxon>
        <taxon>Trematoda</taxon>
        <taxon>Digenea</taxon>
        <taxon>Plagiorchiida</taxon>
        <taxon>Pronocephalata</taxon>
        <taxon>Paramphistomoidea</taxon>
        <taxon>Paramphistomidae</taxon>
        <taxon>Calicophoron</taxon>
    </lineage>
</organism>
<feature type="region of interest" description="Disordered" evidence="2">
    <location>
        <begin position="505"/>
        <end position="555"/>
    </location>
</feature>
<evidence type="ECO:0000313" key="6">
    <source>
        <dbReference type="Proteomes" id="UP001497525"/>
    </source>
</evidence>
<feature type="region of interest" description="Disordered" evidence="2">
    <location>
        <begin position="1264"/>
        <end position="1296"/>
    </location>
</feature>
<feature type="region of interest" description="Disordered" evidence="2">
    <location>
        <begin position="333"/>
        <end position="399"/>
    </location>
</feature>
<feature type="compositionally biased region" description="Polar residues" evidence="2">
    <location>
        <begin position="530"/>
        <end position="555"/>
    </location>
</feature>
<dbReference type="Proteomes" id="UP001497525">
    <property type="component" value="Unassembled WGS sequence"/>
</dbReference>
<evidence type="ECO:0000259" key="3">
    <source>
        <dbReference type="PROSITE" id="PS50106"/>
    </source>
</evidence>
<feature type="compositionally biased region" description="Basic and acidic residues" evidence="2">
    <location>
        <begin position="1003"/>
        <end position="1014"/>
    </location>
</feature>
<dbReference type="Gene3D" id="1.10.555.10">
    <property type="entry name" value="Rho GTPase activation protein"/>
    <property type="match status" value="1"/>
</dbReference>
<comment type="caution">
    <text evidence="5">The sequence shown here is derived from an EMBL/GenBank/DDBJ whole genome shotgun (WGS) entry which is preliminary data.</text>
</comment>
<feature type="region of interest" description="Disordered" evidence="2">
    <location>
        <begin position="1599"/>
        <end position="1640"/>
    </location>
</feature>
<evidence type="ECO:0000313" key="5">
    <source>
        <dbReference type="EMBL" id="CAL5133965.1"/>
    </source>
</evidence>
<protein>
    <submittedName>
        <fullName evidence="5">Uncharacterized protein</fullName>
    </submittedName>
</protein>
<feature type="compositionally biased region" description="Polar residues" evidence="2">
    <location>
        <begin position="505"/>
        <end position="523"/>
    </location>
</feature>
<feature type="region of interest" description="Disordered" evidence="2">
    <location>
        <begin position="181"/>
        <end position="249"/>
    </location>
</feature>
<feature type="compositionally biased region" description="Basic and acidic residues" evidence="2">
    <location>
        <begin position="106"/>
        <end position="121"/>
    </location>
</feature>
<dbReference type="SMART" id="SM00324">
    <property type="entry name" value="RhoGAP"/>
    <property type="match status" value="1"/>
</dbReference>
<feature type="compositionally biased region" description="Polar residues" evidence="2">
    <location>
        <begin position="1441"/>
        <end position="1452"/>
    </location>
</feature>
<feature type="compositionally biased region" description="Low complexity" evidence="2">
    <location>
        <begin position="195"/>
        <end position="212"/>
    </location>
</feature>
<feature type="compositionally biased region" description="Polar residues" evidence="2">
    <location>
        <begin position="665"/>
        <end position="677"/>
    </location>
</feature>
<dbReference type="PROSITE" id="PS50238">
    <property type="entry name" value="RHOGAP"/>
    <property type="match status" value="1"/>
</dbReference>
<dbReference type="GO" id="GO:0043495">
    <property type="term" value="F:protein-membrane adaptor activity"/>
    <property type="evidence" value="ECO:0007669"/>
    <property type="project" value="TreeGrafter"/>
</dbReference>
<dbReference type="PANTHER" id="PTHR14191:SF3">
    <property type="entry name" value="NA(+)_H(+) EXCHANGE REGULATORY COFACTOR-LIKE PROTEIN NRFL-1"/>
    <property type="match status" value="1"/>
</dbReference>
<feature type="compositionally biased region" description="Polar residues" evidence="2">
    <location>
        <begin position="185"/>
        <end position="194"/>
    </location>
</feature>
<evidence type="ECO:0000256" key="2">
    <source>
        <dbReference type="SAM" id="MobiDB-lite"/>
    </source>
</evidence>
<feature type="compositionally biased region" description="Polar residues" evidence="2">
    <location>
        <begin position="978"/>
        <end position="988"/>
    </location>
</feature>
<gene>
    <name evidence="5" type="ORF">CDAUBV1_LOCUS7178</name>
</gene>
<dbReference type="GO" id="GO:0072659">
    <property type="term" value="P:protein localization to plasma membrane"/>
    <property type="evidence" value="ECO:0007669"/>
    <property type="project" value="TreeGrafter"/>
</dbReference>
<dbReference type="PANTHER" id="PTHR14191">
    <property type="entry name" value="PDZ DOMAIN CONTAINING PROTEIN"/>
    <property type="match status" value="1"/>
</dbReference>
<feature type="compositionally biased region" description="Low complexity" evidence="2">
    <location>
        <begin position="640"/>
        <end position="651"/>
    </location>
</feature>